<feature type="transmembrane region" description="Helical" evidence="10">
    <location>
        <begin position="542"/>
        <end position="566"/>
    </location>
</feature>
<feature type="transmembrane region" description="Helical" evidence="10">
    <location>
        <begin position="301"/>
        <end position="323"/>
    </location>
</feature>
<name>A0A4Y8D349_9HELO</name>
<comment type="similarity">
    <text evidence="2">Belongs to the oligopeptide OPT transporter family.</text>
</comment>
<feature type="transmembrane region" description="Helical" evidence="10">
    <location>
        <begin position="670"/>
        <end position="692"/>
    </location>
</feature>
<dbReference type="InterPro" id="IPR004813">
    <property type="entry name" value="OPT"/>
</dbReference>
<dbReference type="GO" id="GO:0016020">
    <property type="term" value="C:membrane"/>
    <property type="evidence" value="ECO:0007669"/>
    <property type="project" value="UniProtKB-SubCell"/>
</dbReference>
<evidence type="ECO:0000256" key="3">
    <source>
        <dbReference type="ARBA" id="ARBA00022448"/>
    </source>
</evidence>
<dbReference type="GO" id="GO:0015031">
    <property type="term" value="P:protein transport"/>
    <property type="evidence" value="ECO:0007669"/>
    <property type="project" value="UniProtKB-KW"/>
</dbReference>
<evidence type="ECO:0000256" key="9">
    <source>
        <dbReference type="SAM" id="MobiDB-lite"/>
    </source>
</evidence>
<sequence>MAGVLKRFRARDPVVPASIPSHDDSIAESRTPPDTIGSPEEKDDAVSTARDIQEAETNRKLTAFEQLHRWDPNLGQDRLEEIDDAVNRRDGNAEGRIYDEVFENSPYPEVRAAVRNYDEDLPCNTIRAWVIGLVLNTIASGLNSLFSLRAPSLTITSIVVQMVAYPLGIGWTMIFPDRTYSTFGVKWNLSPGKFNMKEHGLIVIMANAAFGQGVAYFTDTLTAQREFYGQDFGWGFNILLALSTQCIGFGIAGMMRKFLVEPASMIWPQNLVSTSFIYALHDHSKTDPAKSNCWSIARYRYFFYIFVGSFVWYWFPGYIAQFLSVFSFVTWIRPNNVVINQVFGGWTGISIIPITFDWTQITGLLVEYLLTGSLGYNLQSPLIPPWFAIANTAIGTVFWFMIVTAGIHFSGHWYAKWLPISDSNSYDNTGKHYNVTKILTPEYTLDIEKYKEYSPLFLSTTFSLSYGLSFAAIAAVIFHTILFHGQEIWILARAIRGTLDVNHTKMMRKYKPVPGWWYIIFFLVMMAMALAAVCAYPTHLTWWALIIALIISLAWTIPIGIIYATTNIHLGLNVFTEYILGYMLPGRPIALMLFKTYGYITMNQAHAFLSDLKLAHYLKIPQRPVFWGQLVATIWSCFVQLGVLEWALGHIEGICTSDQKNNFTCPGPRVFFNASVIFGLIGPQRIFSSGAIYGSLQYFWLAGALLPFVIYFLARAFPKSKIRYFSAPIFFGGMSELPPATPLNYLSWCLYGFIFQKYIKNRWRGWWMRFNYITSAGMDAGLAICTIVIIAALNLTGTGFPDWWGNRAPANTLDYLETAVQKKVGSGEIFGPPKGTWG</sequence>
<protein>
    <recommendedName>
        <fullName evidence="13">OPT family small oligopeptide transporter</fullName>
    </recommendedName>
</protein>
<dbReference type="GO" id="GO:0035673">
    <property type="term" value="F:oligopeptide transmembrane transporter activity"/>
    <property type="evidence" value="ECO:0007669"/>
    <property type="project" value="InterPro"/>
</dbReference>
<feature type="region of interest" description="Disordered" evidence="9">
    <location>
        <begin position="1"/>
        <end position="48"/>
    </location>
</feature>
<feature type="transmembrane region" description="Helical" evidence="10">
    <location>
        <begin position="770"/>
        <end position="793"/>
    </location>
</feature>
<dbReference type="Proteomes" id="UP000297299">
    <property type="component" value="Unassembled WGS sequence"/>
</dbReference>
<evidence type="ECO:0000256" key="8">
    <source>
        <dbReference type="ARBA" id="ARBA00023136"/>
    </source>
</evidence>
<evidence type="ECO:0000256" key="5">
    <source>
        <dbReference type="ARBA" id="ARBA00022856"/>
    </source>
</evidence>
<feature type="transmembrane region" description="Helical" evidence="10">
    <location>
        <begin position="343"/>
        <end position="370"/>
    </location>
</feature>
<evidence type="ECO:0000313" key="11">
    <source>
        <dbReference type="EMBL" id="TEY64396.1"/>
    </source>
</evidence>
<feature type="transmembrane region" description="Helical" evidence="10">
    <location>
        <begin position="126"/>
        <end position="146"/>
    </location>
</feature>
<keyword evidence="6" id="KW-0653">Protein transport</keyword>
<evidence type="ECO:0000256" key="2">
    <source>
        <dbReference type="ARBA" id="ARBA00008807"/>
    </source>
</evidence>
<dbReference type="NCBIfam" id="TIGR00728">
    <property type="entry name" value="OPT_sfam"/>
    <property type="match status" value="1"/>
</dbReference>
<evidence type="ECO:0000256" key="10">
    <source>
        <dbReference type="SAM" id="Phobius"/>
    </source>
</evidence>
<dbReference type="OrthoDB" id="9986677at2759"/>
<comment type="subcellular location">
    <subcellularLocation>
        <location evidence="1">Membrane</location>
        <topology evidence="1">Multi-pass membrane protein</topology>
    </subcellularLocation>
</comment>
<feature type="transmembrane region" description="Helical" evidence="10">
    <location>
        <begin position="464"/>
        <end position="483"/>
    </location>
</feature>
<reference evidence="11 12" key="1">
    <citation type="submission" date="2017-11" db="EMBL/GenBank/DDBJ databases">
        <title>Comparative genomics of Botrytis spp.</title>
        <authorList>
            <person name="Valero-Jimenez C.A."/>
            <person name="Tapia P."/>
            <person name="Veloso J."/>
            <person name="Silva-Moreno E."/>
            <person name="Staats M."/>
            <person name="Valdes J.H."/>
            <person name="Van Kan J.A.L."/>
        </authorList>
    </citation>
    <scope>NUCLEOTIDE SEQUENCE [LARGE SCALE GENOMIC DNA]</scope>
    <source>
        <strain evidence="11 12">MUCL2830</strain>
    </source>
</reference>
<proteinExistence type="inferred from homology"/>
<evidence type="ECO:0000256" key="1">
    <source>
        <dbReference type="ARBA" id="ARBA00004141"/>
    </source>
</evidence>
<feature type="transmembrane region" description="Helical" evidence="10">
    <location>
        <begin position="626"/>
        <end position="649"/>
    </location>
</feature>
<keyword evidence="7 10" id="KW-1133">Transmembrane helix</keyword>
<dbReference type="Pfam" id="PF03169">
    <property type="entry name" value="OPT"/>
    <property type="match status" value="1"/>
</dbReference>
<dbReference type="EMBL" id="PHWZ01000148">
    <property type="protein sequence ID" value="TEY64396.1"/>
    <property type="molecule type" value="Genomic_DNA"/>
</dbReference>
<comment type="caution">
    <text evidence="11">The sequence shown here is derived from an EMBL/GenBank/DDBJ whole genome shotgun (WGS) entry which is preliminary data.</text>
</comment>
<evidence type="ECO:0008006" key="13">
    <source>
        <dbReference type="Google" id="ProtNLM"/>
    </source>
</evidence>
<feature type="transmembrane region" description="Helical" evidence="10">
    <location>
        <begin position="515"/>
        <end position="536"/>
    </location>
</feature>
<dbReference type="AlphaFoldDB" id="A0A4Y8D349"/>
<keyword evidence="4 10" id="KW-0812">Transmembrane</keyword>
<gene>
    <name evidence="11" type="ORF">BOTCAL_0148g00200</name>
</gene>
<evidence type="ECO:0000256" key="6">
    <source>
        <dbReference type="ARBA" id="ARBA00022927"/>
    </source>
</evidence>
<feature type="transmembrane region" description="Helical" evidence="10">
    <location>
        <begin position="698"/>
        <end position="717"/>
    </location>
</feature>
<feature type="transmembrane region" description="Helical" evidence="10">
    <location>
        <begin position="153"/>
        <end position="174"/>
    </location>
</feature>
<accession>A0A4Y8D349</accession>
<evidence type="ECO:0000313" key="12">
    <source>
        <dbReference type="Proteomes" id="UP000297299"/>
    </source>
</evidence>
<keyword evidence="8 10" id="KW-0472">Membrane</keyword>
<dbReference type="InterPro" id="IPR004648">
    <property type="entry name" value="Oligpept_transpt"/>
</dbReference>
<evidence type="ECO:0000256" key="4">
    <source>
        <dbReference type="ARBA" id="ARBA00022692"/>
    </source>
</evidence>
<keyword evidence="5" id="KW-0571">Peptide transport</keyword>
<dbReference type="NCBIfam" id="TIGR00727">
    <property type="entry name" value="ISP4_OPT"/>
    <property type="match status" value="1"/>
</dbReference>
<keyword evidence="12" id="KW-1185">Reference proteome</keyword>
<feature type="transmembrane region" description="Helical" evidence="10">
    <location>
        <begin position="382"/>
        <end position="409"/>
    </location>
</feature>
<feature type="transmembrane region" description="Helical" evidence="10">
    <location>
        <begin position="234"/>
        <end position="255"/>
    </location>
</feature>
<evidence type="ECO:0000256" key="7">
    <source>
        <dbReference type="ARBA" id="ARBA00022989"/>
    </source>
</evidence>
<feature type="transmembrane region" description="Helical" evidence="10">
    <location>
        <begin position="578"/>
        <end position="600"/>
    </location>
</feature>
<organism evidence="11 12">
    <name type="scientific">Botryotinia calthae</name>
    <dbReference type="NCBI Taxonomy" id="38488"/>
    <lineage>
        <taxon>Eukaryota</taxon>
        <taxon>Fungi</taxon>
        <taxon>Dikarya</taxon>
        <taxon>Ascomycota</taxon>
        <taxon>Pezizomycotina</taxon>
        <taxon>Leotiomycetes</taxon>
        <taxon>Helotiales</taxon>
        <taxon>Sclerotiniaceae</taxon>
        <taxon>Botryotinia</taxon>
    </lineage>
</organism>
<dbReference type="PANTHER" id="PTHR22601">
    <property type="entry name" value="ISP4 LIKE PROTEIN"/>
    <property type="match status" value="1"/>
</dbReference>
<keyword evidence="3" id="KW-0813">Transport</keyword>